<evidence type="ECO:0000256" key="2">
    <source>
        <dbReference type="ARBA" id="ARBA00022475"/>
    </source>
</evidence>
<feature type="domain" description="RDD" evidence="7">
    <location>
        <begin position="7"/>
        <end position="133"/>
    </location>
</feature>
<comment type="caution">
    <text evidence="8">The sequence shown here is derived from an EMBL/GenBank/DDBJ whole genome shotgun (WGS) entry which is preliminary data.</text>
</comment>
<accession>A0ABP7NAW4</accession>
<keyword evidence="5 6" id="KW-0472">Membrane</keyword>
<evidence type="ECO:0000313" key="8">
    <source>
        <dbReference type="EMBL" id="GAA3941630.1"/>
    </source>
</evidence>
<evidence type="ECO:0000256" key="5">
    <source>
        <dbReference type="ARBA" id="ARBA00023136"/>
    </source>
</evidence>
<reference evidence="9" key="1">
    <citation type="journal article" date="2019" name="Int. J. Syst. Evol. Microbiol.">
        <title>The Global Catalogue of Microorganisms (GCM) 10K type strain sequencing project: providing services to taxonomists for standard genome sequencing and annotation.</title>
        <authorList>
            <consortium name="The Broad Institute Genomics Platform"/>
            <consortium name="The Broad Institute Genome Sequencing Center for Infectious Disease"/>
            <person name="Wu L."/>
            <person name="Ma J."/>
        </authorList>
    </citation>
    <scope>NUCLEOTIDE SEQUENCE [LARGE SCALE GENOMIC DNA]</scope>
    <source>
        <strain evidence="9">JCM 17551</strain>
    </source>
</reference>
<protein>
    <submittedName>
        <fullName evidence="8">RDD family protein</fullName>
    </submittedName>
</protein>
<dbReference type="Proteomes" id="UP001501565">
    <property type="component" value="Unassembled WGS sequence"/>
</dbReference>
<dbReference type="InterPro" id="IPR010432">
    <property type="entry name" value="RDD"/>
</dbReference>
<dbReference type="Pfam" id="PF06271">
    <property type="entry name" value="RDD"/>
    <property type="match status" value="1"/>
</dbReference>
<organism evidence="8 9">
    <name type="scientific">Litoribacillus peritrichatus</name>
    <dbReference type="NCBI Taxonomy" id="718191"/>
    <lineage>
        <taxon>Bacteria</taxon>
        <taxon>Pseudomonadati</taxon>
        <taxon>Pseudomonadota</taxon>
        <taxon>Gammaproteobacteria</taxon>
        <taxon>Oceanospirillales</taxon>
        <taxon>Oceanospirillaceae</taxon>
        <taxon>Litoribacillus</taxon>
    </lineage>
</organism>
<keyword evidence="9" id="KW-1185">Reference proteome</keyword>
<feature type="transmembrane region" description="Helical" evidence="6">
    <location>
        <begin position="53"/>
        <end position="72"/>
    </location>
</feature>
<evidence type="ECO:0000256" key="4">
    <source>
        <dbReference type="ARBA" id="ARBA00022989"/>
    </source>
</evidence>
<name>A0ABP7NAW4_9GAMM</name>
<comment type="subcellular location">
    <subcellularLocation>
        <location evidence="1">Cell membrane</location>
        <topology evidence="1">Multi-pass membrane protein</topology>
    </subcellularLocation>
</comment>
<feature type="transmembrane region" description="Helical" evidence="6">
    <location>
        <begin position="12"/>
        <end position="33"/>
    </location>
</feature>
<keyword evidence="4 6" id="KW-1133">Transmembrane helix</keyword>
<evidence type="ECO:0000256" key="6">
    <source>
        <dbReference type="SAM" id="Phobius"/>
    </source>
</evidence>
<dbReference type="PANTHER" id="PTHR36115:SF4">
    <property type="entry name" value="MEMBRANE PROTEIN"/>
    <property type="match status" value="1"/>
</dbReference>
<keyword evidence="2" id="KW-1003">Cell membrane</keyword>
<keyword evidence="3 6" id="KW-0812">Transmembrane</keyword>
<evidence type="ECO:0000256" key="3">
    <source>
        <dbReference type="ARBA" id="ARBA00022692"/>
    </source>
</evidence>
<sequence length="154" mass="17860">MDAQKVGFSRRAFASLLDFLLMSMITLTALLWAYGRIYFAINEPREWGWLDPFLNYAFPILFVLGFWLWRSATPGKMLLDMKIVDAVTGGKPSLFQYVIRYFAYYLSVIPLGLGLLWVLWDKDKQAWHDKIAKTLVVETDPYAELNHELAQAFP</sequence>
<proteinExistence type="predicted"/>
<dbReference type="PANTHER" id="PTHR36115">
    <property type="entry name" value="PROLINE-RICH ANTIGEN HOMOLOG-RELATED"/>
    <property type="match status" value="1"/>
</dbReference>
<feature type="transmembrane region" description="Helical" evidence="6">
    <location>
        <begin position="101"/>
        <end position="120"/>
    </location>
</feature>
<dbReference type="RefSeq" id="WP_344800615.1">
    <property type="nucleotide sequence ID" value="NZ_BAABBN010000015.1"/>
</dbReference>
<evidence type="ECO:0000313" key="9">
    <source>
        <dbReference type="Proteomes" id="UP001501565"/>
    </source>
</evidence>
<dbReference type="EMBL" id="BAABBN010000015">
    <property type="protein sequence ID" value="GAA3941630.1"/>
    <property type="molecule type" value="Genomic_DNA"/>
</dbReference>
<dbReference type="InterPro" id="IPR051791">
    <property type="entry name" value="Pra-immunoreactive"/>
</dbReference>
<gene>
    <name evidence="8" type="ORF">GCM10022277_41950</name>
</gene>
<evidence type="ECO:0000259" key="7">
    <source>
        <dbReference type="Pfam" id="PF06271"/>
    </source>
</evidence>
<evidence type="ECO:0000256" key="1">
    <source>
        <dbReference type="ARBA" id="ARBA00004651"/>
    </source>
</evidence>